<sequence length="162" mass="18040">MGKKYLLTIAIPSYRPSVENVELSSPVQHNASPDKNSRTNVTVSFLDVTGIKPGPDLSNQKALRIASGTEPTLIRKEDTTPLISCPVLCLSASLDVFILNKIPYLWIRPLGFIIAFCCIFIAIFVTDWKTDVIPPDSKCLSPVTRFWTKKDIKCQNNTDDLN</sequence>
<keyword evidence="1" id="KW-0812">Transmembrane</keyword>
<gene>
    <name evidence="2" type="primary">X975_01358</name>
    <name evidence="2" type="ORF">TNCV_2680481</name>
</gene>
<organism evidence="2 3">
    <name type="scientific">Trichonephila clavipes</name>
    <name type="common">Golden silk orbweaver</name>
    <name type="synonym">Nephila clavipes</name>
    <dbReference type="NCBI Taxonomy" id="2585209"/>
    <lineage>
        <taxon>Eukaryota</taxon>
        <taxon>Metazoa</taxon>
        <taxon>Ecdysozoa</taxon>
        <taxon>Arthropoda</taxon>
        <taxon>Chelicerata</taxon>
        <taxon>Arachnida</taxon>
        <taxon>Araneae</taxon>
        <taxon>Araneomorphae</taxon>
        <taxon>Entelegynae</taxon>
        <taxon>Araneoidea</taxon>
        <taxon>Nephilidae</taxon>
        <taxon>Trichonephila</taxon>
    </lineage>
</organism>
<name>A0A8X6S7U2_TRICX</name>
<feature type="transmembrane region" description="Helical" evidence="1">
    <location>
        <begin position="105"/>
        <end position="125"/>
    </location>
</feature>
<protein>
    <submittedName>
        <fullName evidence="2">Uncharacterized protein</fullName>
    </submittedName>
</protein>
<accession>A0A8X6S7U2</accession>
<evidence type="ECO:0000256" key="1">
    <source>
        <dbReference type="SAM" id="Phobius"/>
    </source>
</evidence>
<evidence type="ECO:0000313" key="2">
    <source>
        <dbReference type="EMBL" id="GFY06255.1"/>
    </source>
</evidence>
<keyword evidence="3" id="KW-1185">Reference proteome</keyword>
<evidence type="ECO:0000313" key="3">
    <source>
        <dbReference type="Proteomes" id="UP000887159"/>
    </source>
</evidence>
<dbReference type="EMBL" id="BMAU01021258">
    <property type="protein sequence ID" value="GFY06255.1"/>
    <property type="molecule type" value="Genomic_DNA"/>
</dbReference>
<dbReference type="Proteomes" id="UP000887159">
    <property type="component" value="Unassembled WGS sequence"/>
</dbReference>
<reference evidence="2" key="1">
    <citation type="submission" date="2020-08" db="EMBL/GenBank/DDBJ databases">
        <title>Multicomponent nature underlies the extraordinary mechanical properties of spider dragline silk.</title>
        <authorList>
            <person name="Kono N."/>
            <person name="Nakamura H."/>
            <person name="Mori M."/>
            <person name="Yoshida Y."/>
            <person name="Ohtoshi R."/>
            <person name="Malay A.D."/>
            <person name="Moran D.A.P."/>
            <person name="Tomita M."/>
            <person name="Numata K."/>
            <person name="Arakawa K."/>
        </authorList>
    </citation>
    <scope>NUCLEOTIDE SEQUENCE</scope>
</reference>
<keyword evidence="1" id="KW-1133">Transmembrane helix</keyword>
<proteinExistence type="predicted"/>
<keyword evidence="1" id="KW-0472">Membrane</keyword>
<dbReference type="AlphaFoldDB" id="A0A8X6S7U2"/>
<comment type="caution">
    <text evidence="2">The sequence shown here is derived from an EMBL/GenBank/DDBJ whole genome shotgun (WGS) entry which is preliminary data.</text>
</comment>